<accession>A0A0J1FMX4</accession>
<dbReference type="PANTHER" id="PTHR43333:SF1">
    <property type="entry name" value="D-ISOMER SPECIFIC 2-HYDROXYACID DEHYDROGENASE NAD-BINDING DOMAIN-CONTAINING PROTEIN"/>
    <property type="match status" value="1"/>
</dbReference>
<keyword evidence="1" id="KW-0560">Oxidoreductase</keyword>
<organism evidence="4 5">
    <name type="scientific">Caballeronia mineralivorans PML1(12)</name>
    <dbReference type="NCBI Taxonomy" id="908627"/>
    <lineage>
        <taxon>Bacteria</taxon>
        <taxon>Pseudomonadati</taxon>
        <taxon>Pseudomonadota</taxon>
        <taxon>Betaproteobacteria</taxon>
        <taxon>Burkholderiales</taxon>
        <taxon>Burkholderiaceae</taxon>
        <taxon>Caballeronia</taxon>
    </lineage>
</organism>
<dbReference type="GO" id="GO:0051287">
    <property type="term" value="F:NAD binding"/>
    <property type="evidence" value="ECO:0007669"/>
    <property type="project" value="InterPro"/>
</dbReference>
<dbReference type="RefSeq" id="WP_047897369.1">
    <property type="nucleotide sequence ID" value="NZ_AEJF01000230.1"/>
</dbReference>
<dbReference type="EMBL" id="AEJF01000230">
    <property type="protein sequence ID" value="KLU21058.1"/>
    <property type="molecule type" value="Genomic_DNA"/>
</dbReference>
<evidence type="ECO:0000313" key="4">
    <source>
        <dbReference type="EMBL" id="KLU21058.1"/>
    </source>
</evidence>
<evidence type="ECO:0000259" key="3">
    <source>
        <dbReference type="Pfam" id="PF02826"/>
    </source>
</evidence>
<dbReference type="CDD" id="cd12164">
    <property type="entry name" value="GDH_like_2"/>
    <property type="match status" value="1"/>
</dbReference>
<dbReference type="Gene3D" id="3.40.50.720">
    <property type="entry name" value="NAD(P)-binding Rossmann-like Domain"/>
    <property type="match status" value="2"/>
</dbReference>
<protein>
    <submittedName>
        <fullName evidence="4">2-hydroxyacid dehydrogenase</fullName>
    </submittedName>
</protein>
<dbReference type="PANTHER" id="PTHR43333">
    <property type="entry name" value="2-HACID_DH_C DOMAIN-CONTAINING PROTEIN"/>
    <property type="match status" value="1"/>
</dbReference>
<dbReference type="SUPFAM" id="SSF51735">
    <property type="entry name" value="NAD(P)-binding Rossmann-fold domains"/>
    <property type="match status" value="1"/>
</dbReference>
<dbReference type="GO" id="GO:0016491">
    <property type="term" value="F:oxidoreductase activity"/>
    <property type="evidence" value="ECO:0007669"/>
    <property type="project" value="UniProtKB-KW"/>
</dbReference>
<dbReference type="Proteomes" id="UP000035963">
    <property type="component" value="Unassembled WGS sequence"/>
</dbReference>
<keyword evidence="5" id="KW-1185">Reference proteome</keyword>
<proteinExistence type="predicted"/>
<comment type="caution">
    <text evidence="4">The sequence shown here is derived from an EMBL/GenBank/DDBJ whole genome shotgun (WGS) entry which is preliminary data.</text>
</comment>
<evidence type="ECO:0000313" key="5">
    <source>
        <dbReference type="Proteomes" id="UP000035963"/>
    </source>
</evidence>
<dbReference type="AlphaFoldDB" id="A0A0J1FMX4"/>
<keyword evidence="2" id="KW-0520">NAD</keyword>
<dbReference type="SUPFAM" id="SSF52283">
    <property type="entry name" value="Formate/glycerate dehydrogenase catalytic domain-like"/>
    <property type="match status" value="1"/>
</dbReference>
<reference evidence="4 5" key="1">
    <citation type="journal article" date="2015" name="Genome Announc.">
        <title>Draft Genome Sequence of Burkholderia sp. Strain PML1(12), an Ectomycorrhizosphere-Inhabiting Bacterium with Effective Mineral-Weathering Ability.</title>
        <authorList>
            <person name="Uroz S."/>
            <person name="Oger P."/>
        </authorList>
    </citation>
    <scope>NUCLEOTIDE SEQUENCE [LARGE SCALE GENOMIC DNA]</scope>
    <source>
        <strain evidence="5">PML1(12)</strain>
    </source>
</reference>
<dbReference type="InterPro" id="IPR036291">
    <property type="entry name" value="NAD(P)-bd_dom_sf"/>
</dbReference>
<dbReference type="PATRIC" id="fig|908627.4.peg.8508"/>
<feature type="domain" description="D-isomer specific 2-hydroxyacid dehydrogenase NAD-binding" evidence="3">
    <location>
        <begin position="102"/>
        <end position="273"/>
    </location>
</feature>
<evidence type="ECO:0000256" key="1">
    <source>
        <dbReference type="ARBA" id="ARBA00023002"/>
    </source>
</evidence>
<dbReference type="Pfam" id="PF02826">
    <property type="entry name" value="2-Hacid_dh_C"/>
    <property type="match status" value="1"/>
</dbReference>
<sequence>MTILYKADPERGLIWQAIFAEHAPDLPFLIWPDIGDATAVRYLVAWQPPDNFLELLPNLQVVFSVGAGVDQFDLRLLPSHIPLVRMIEPSLAEGIVEYVVLSILATHRNLINYIGDQRRKQWKSIRLVPASRRRIGVMGLGVLGRSALDRLKTFGFPLMGWSRSQQVIEGVVCFSGSEQFRDFLSACDILVCLLPLTSETRGILNRHTFGAMPRGAALINVGRGAHLVESDLLDALECGQISSAILDVLSTEPLPENHAFWEHPGILITPHIAGMTQPETAAHVLLDNIRCYQTGEPIEGMVDANQGY</sequence>
<dbReference type="OrthoDB" id="9787219at2"/>
<dbReference type="InterPro" id="IPR006140">
    <property type="entry name" value="D-isomer_DH_NAD-bd"/>
</dbReference>
<gene>
    <name evidence="4" type="ORF">EOS_37965</name>
</gene>
<name>A0A0J1FMX4_9BURK</name>
<evidence type="ECO:0000256" key="2">
    <source>
        <dbReference type="ARBA" id="ARBA00023027"/>
    </source>
</evidence>